<dbReference type="InterPro" id="IPR018170">
    <property type="entry name" value="Aldo/ket_reductase_CS"/>
</dbReference>
<evidence type="ECO:0000313" key="7">
    <source>
        <dbReference type="EMBL" id="VDZ52233.1"/>
    </source>
</evidence>
<keyword evidence="4 7" id="KW-0560">Oxidoreductase</keyword>
<keyword evidence="3" id="KW-0521">NADP</keyword>
<name>A0A3S4DER2_SEROD</name>
<dbReference type="Gene3D" id="3.20.20.100">
    <property type="entry name" value="NADP-dependent oxidoreductase domain"/>
    <property type="match status" value="1"/>
</dbReference>
<gene>
    <name evidence="7" type="primary">dkgB</name>
    <name evidence="7" type="ORF">NCTC11214_00596</name>
</gene>
<dbReference type="GO" id="GO:1990002">
    <property type="term" value="F:methylglyoxal reductase (NADPH) (acetol producing) activity"/>
    <property type="evidence" value="ECO:0007669"/>
    <property type="project" value="TreeGrafter"/>
</dbReference>
<dbReference type="EC" id="1.1.1.274" evidence="7"/>
<dbReference type="PROSITE" id="PS00062">
    <property type="entry name" value="ALDOKETO_REDUCTASE_2"/>
    <property type="match status" value="1"/>
</dbReference>
<comment type="catalytic activity">
    <reaction evidence="5">
        <text>hydroxyacetone + NADP(+) = methylglyoxal + NADPH + H(+)</text>
        <dbReference type="Rhea" id="RHEA:27986"/>
        <dbReference type="ChEBI" id="CHEBI:15378"/>
        <dbReference type="ChEBI" id="CHEBI:17158"/>
        <dbReference type="ChEBI" id="CHEBI:27957"/>
        <dbReference type="ChEBI" id="CHEBI:57783"/>
        <dbReference type="ChEBI" id="CHEBI:58349"/>
    </reaction>
</comment>
<proteinExistence type="inferred from homology"/>
<organism evidence="7 8">
    <name type="scientific">Serratia odorifera</name>
    <dbReference type="NCBI Taxonomy" id="618"/>
    <lineage>
        <taxon>Bacteria</taxon>
        <taxon>Pseudomonadati</taxon>
        <taxon>Pseudomonadota</taxon>
        <taxon>Gammaproteobacteria</taxon>
        <taxon>Enterobacterales</taxon>
        <taxon>Yersiniaceae</taxon>
        <taxon>Serratia</taxon>
    </lineage>
</organism>
<evidence type="ECO:0000256" key="3">
    <source>
        <dbReference type="ARBA" id="ARBA00022857"/>
    </source>
</evidence>
<dbReference type="PROSITE" id="PS00798">
    <property type="entry name" value="ALDOKETO_REDUCTASE_1"/>
    <property type="match status" value="1"/>
</dbReference>
<comment type="similarity">
    <text evidence="1">Belongs to the aldo/keto reductase family.</text>
</comment>
<dbReference type="FunFam" id="3.20.20.100:FF:000002">
    <property type="entry name" value="2,5-diketo-D-gluconic acid reductase A"/>
    <property type="match status" value="1"/>
</dbReference>
<dbReference type="InterPro" id="IPR023210">
    <property type="entry name" value="NADP_OxRdtase_dom"/>
</dbReference>
<evidence type="ECO:0000259" key="6">
    <source>
        <dbReference type="Pfam" id="PF00248"/>
    </source>
</evidence>
<sequence length="408" mass="44433">MSIPQFGLGTFRLQDKVVKASVRHALELGYRAIDTAQIYENEAAVGEAIAESGVSREALFITTKIWVANLAKGRLIPSLQESLSKLQTDYVDLTLIHWPSPNDQVPVAEFMAELLQAKQAGLTRQIGISNFTLDLMQQAIDAVGAEAIATNQIELSPYLQNRQVAAFARQHGIAITSYMTLAYGRALQDETIKAIAERYNATTAQVILAWAMQLGYAVIPSSTKRDNLASNLLAQQLTLNEQDMAQIAALECNGRLVSPDGLAPHWGLSLTAAGRRLPACTSGVRAGKPFADKIDKAAQAVTDRTVAVIYRVNRHRQAAAVCCCSIGTRSPRLTSSPIMKSDKQAIPLPCRHRWRCVSPAIAGQRRGGFPLATVGAGQWPAIQCRQIVEANAAMLRQFLHRLRCTVLP</sequence>
<evidence type="ECO:0000256" key="5">
    <source>
        <dbReference type="ARBA" id="ARBA00049445"/>
    </source>
</evidence>
<dbReference type="AlphaFoldDB" id="A0A3S4DER2"/>
<evidence type="ECO:0000256" key="2">
    <source>
        <dbReference type="ARBA" id="ARBA00011245"/>
    </source>
</evidence>
<dbReference type="PANTHER" id="PTHR43827:SF3">
    <property type="entry name" value="NADP-DEPENDENT OXIDOREDUCTASE DOMAIN-CONTAINING PROTEIN"/>
    <property type="match status" value="1"/>
</dbReference>
<dbReference type="InterPro" id="IPR020471">
    <property type="entry name" value="AKR"/>
</dbReference>
<dbReference type="PANTHER" id="PTHR43827">
    <property type="entry name" value="2,5-DIKETO-D-GLUCONIC ACID REDUCTASE"/>
    <property type="match status" value="1"/>
</dbReference>
<dbReference type="KEGG" id="sof:NCTC11214_00596"/>
<evidence type="ECO:0000256" key="1">
    <source>
        <dbReference type="ARBA" id="ARBA00007905"/>
    </source>
</evidence>
<dbReference type="GO" id="GO:0051596">
    <property type="term" value="P:methylglyoxal catabolic process"/>
    <property type="evidence" value="ECO:0007669"/>
    <property type="project" value="TreeGrafter"/>
</dbReference>
<dbReference type="PRINTS" id="PR00069">
    <property type="entry name" value="ALDKETRDTASE"/>
</dbReference>
<reference evidence="7 8" key="1">
    <citation type="submission" date="2018-12" db="EMBL/GenBank/DDBJ databases">
        <authorList>
            <consortium name="Pathogen Informatics"/>
        </authorList>
    </citation>
    <scope>NUCLEOTIDE SEQUENCE [LARGE SCALE GENOMIC DNA]</scope>
    <source>
        <strain evidence="7 8">NCTC11214</strain>
    </source>
</reference>
<protein>
    <submittedName>
        <fullName evidence="7">2,5-diketo-D-gluconic acid reductase B</fullName>
        <ecNumber evidence="7">1.1.1.274</ecNumber>
    </submittedName>
</protein>
<feature type="domain" description="NADP-dependent oxidoreductase" evidence="6">
    <location>
        <begin position="8"/>
        <end position="250"/>
    </location>
</feature>
<dbReference type="EMBL" id="LR134117">
    <property type="protein sequence ID" value="VDZ52233.1"/>
    <property type="molecule type" value="Genomic_DNA"/>
</dbReference>
<dbReference type="NCBIfam" id="NF008377">
    <property type="entry name" value="PRK11172.1"/>
    <property type="match status" value="1"/>
</dbReference>
<evidence type="ECO:0000313" key="8">
    <source>
        <dbReference type="Proteomes" id="UP000281391"/>
    </source>
</evidence>
<dbReference type="SUPFAM" id="SSF51430">
    <property type="entry name" value="NAD(P)-linked oxidoreductase"/>
    <property type="match status" value="1"/>
</dbReference>
<accession>A0A3S4DER2</accession>
<comment type="subunit">
    <text evidence="2">Monomer.</text>
</comment>
<dbReference type="Pfam" id="PF00248">
    <property type="entry name" value="Aldo_ket_red"/>
    <property type="match status" value="1"/>
</dbReference>
<dbReference type="GO" id="GO:0050580">
    <property type="term" value="F:2,5-didehydrogluconate reductase activity"/>
    <property type="evidence" value="ECO:0007669"/>
    <property type="project" value="UniProtKB-EC"/>
</dbReference>
<dbReference type="CDD" id="cd19139">
    <property type="entry name" value="AKR_AKR3F2"/>
    <property type="match status" value="1"/>
</dbReference>
<evidence type="ECO:0000256" key="4">
    <source>
        <dbReference type="ARBA" id="ARBA00023002"/>
    </source>
</evidence>
<dbReference type="InterPro" id="IPR036812">
    <property type="entry name" value="NAD(P)_OxRdtase_dom_sf"/>
</dbReference>
<dbReference type="Proteomes" id="UP000281391">
    <property type="component" value="Chromosome"/>
</dbReference>